<reference evidence="3" key="1">
    <citation type="journal article" date="2021" name="BMC Genomics">
        <title>Chromosome-level genome assembly and manually-curated proteome of model necrotroph Parastagonospora nodorum Sn15 reveals a genome-wide trove of candidate effector homologs, and redundancy of virulence-related functions within an accessory chromosome.</title>
        <authorList>
            <person name="Bertazzoni S."/>
            <person name="Jones D.A.B."/>
            <person name="Phan H.T."/>
            <person name="Tan K.-C."/>
            <person name="Hane J.K."/>
        </authorList>
    </citation>
    <scope>NUCLEOTIDE SEQUENCE [LARGE SCALE GENOMIC DNA]</scope>
    <source>
        <strain evidence="3">SN15 / ATCC MYA-4574 / FGSC 10173)</strain>
    </source>
</reference>
<keyword evidence="1" id="KW-0472">Membrane</keyword>
<evidence type="ECO:0000313" key="3">
    <source>
        <dbReference type="Proteomes" id="UP000663193"/>
    </source>
</evidence>
<feature type="transmembrane region" description="Helical" evidence="1">
    <location>
        <begin position="35"/>
        <end position="52"/>
    </location>
</feature>
<dbReference type="AlphaFoldDB" id="A0A7U2F3C0"/>
<sequence>MRCRDCKLVVFTLLSGAKIQTIRIWRWLHRHLKAYVVHVLVSMVGGYATPWYKKPSLHVMQNAFLRRTPQCLKKEETRNIWRGWRY</sequence>
<dbReference type="Proteomes" id="UP000663193">
    <property type="component" value="Chromosome 7"/>
</dbReference>
<evidence type="ECO:0000313" key="2">
    <source>
        <dbReference type="EMBL" id="QRC97701.1"/>
    </source>
</evidence>
<dbReference type="EMBL" id="CP069029">
    <property type="protein sequence ID" value="QRC97701.1"/>
    <property type="molecule type" value="Genomic_DNA"/>
</dbReference>
<accession>A0A7U2F3C0</accession>
<organism evidence="2 3">
    <name type="scientific">Phaeosphaeria nodorum (strain SN15 / ATCC MYA-4574 / FGSC 10173)</name>
    <name type="common">Glume blotch fungus</name>
    <name type="synonym">Parastagonospora nodorum</name>
    <dbReference type="NCBI Taxonomy" id="321614"/>
    <lineage>
        <taxon>Eukaryota</taxon>
        <taxon>Fungi</taxon>
        <taxon>Dikarya</taxon>
        <taxon>Ascomycota</taxon>
        <taxon>Pezizomycotina</taxon>
        <taxon>Dothideomycetes</taxon>
        <taxon>Pleosporomycetidae</taxon>
        <taxon>Pleosporales</taxon>
        <taxon>Pleosporineae</taxon>
        <taxon>Phaeosphaeriaceae</taxon>
        <taxon>Parastagonospora</taxon>
    </lineage>
</organism>
<keyword evidence="1" id="KW-0812">Transmembrane</keyword>
<keyword evidence="3" id="KW-1185">Reference proteome</keyword>
<proteinExistence type="predicted"/>
<dbReference type="VEuPathDB" id="FungiDB:JI435_410870"/>
<evidence type="ECO:0000256" key="1">
    <source>
        <dbReference type="SAM" id="Phobius"/>
    </source>
</evidence>
<name>A0A7U2F3C0_PHANO</name>
<protein>
    <submittedName>
        <fullName evidence="2">Uncharacterized protein</fullName>
    </submittedName>
</protein>
<keyword evidence="1" id="KW-1133">Transmembrane helix</keyword>
<gene>
    <name evidence="2" type="ORF">JI435_410870</name>
</gene>